<name>A0ACB7ZW09_9AGAM</name>
<gene>
    <name evidence="1" type="ORF">BJ138DRAFT_1106474</name>
</gene>
<comment type="caution">
    <text evidence="1">The sequence shown here is derived from an EMBL/GenBank/DDBJ whole genome shotgun (WGS) entry which is preliminary data.</text>
</comment>
<evidence type="ECO:0000313" key="2">
    <source>
        <dbReference type="Proteomes" id="UP000790377"/>
    </source>
</evidence>
<dbReference type="Proteomes" id="UP000790377">
    <property type="component" value="Unassembled WGS sequence"/>
</dbReference>
<sequence length="402" mass="43973">MPSDHDGRMGIRNILRKLELLTLPKSVPETRSPEVDFSCLALSVDVLLIWIHSLQVRVVKEWTDSSATFVVSFGQPGGGNVFQSPHFDKCGVEWQFSLQKCGKGSKTFLLSSQWRCKDNLERAVVDVVARWEPSDGSDSFPKSARITFGPNLFAFEFGTCDSTFLRGKTLSLSAIILEPSLEPSSMTLPHPRIVSTNSSDSEAASTASAIIPEVFASGALMKLSTVLQILAQSLESGAFFDAKFITCSRRRTSNRQGATRMVYAQTEVLKAVSPVLTLDEMFVREDELFLRAGITSQGGRAVEIVEEYDYKSDSDLDESEGKDNGVIEATEAGPFQPSEAIFKAVVEEQDSRSTLSENAASVFGERTQISDDSISAAAISDFEGKHLLQVAKLSSLFVPKKL</sequence>
<reference evidence="1" key="1">
    <citation type="journal article" date="2021" name="New Phytol.">
        <title>Evolutionary innovations through gain and loss of genes in the ectomycorrhizal Boletales.</title>
        <authorList>
            <person name="Wu G."/>
            <person name="Miyauchi S."/>
            <person name="Morin E."/>
            <person name="Kuo A."/>
            <person name="Drula E."/>
            <person name="Varga T."/>
            <person name="Kohler A."/>
            <person name="Feng B."/>
            <person name="Cao Y."/>
            <person name="Lipzen A."/>
            <person name="Daum C."/>
            <person name="Hundley H."/>
            <person name="Pangilinan J."/>
            <person name="Johnson J."/>
            <person name="Barry K."/>
            <person name="LaButti K."/>
            <person name="Ng V."/>
            <person name="Ahrendt S."/>
            <person name="Min B."/>
            <person name="Choi I.G."/>
            <person name="Park H."/>
            <person name="Plett J.M."/>
            <person name="Magnuson J."/>
            <person name="Spatafora J.W."/>
            <person name="Nagy L.G."/>
            <person name="Henrissat B."/>
            <person name="Grigoriev I.V."/>
            <person name="Yang Z.L."/>
            <person name="Xu J."/>
            <person name="Martin F.M."/>
        </authorList>
    </citation>
    <scope>NUCLEOTIDE SEQUENCE</scope>
    <source>
        <strain evidence="1">ATCC 28755</strain>
    </source>
</reference>
<proteinExistence type="predicted"/>
<keyword evidence="2" id="KW-1185">Reference proteome</keyword>
<accession>A0ACB7ZW09</accession>
<dbReference type="EMBL" id="MU268344">
    <property type="protein sequence ID" value="KAH7904847.1"/>
    <property type="molecule type" value="Genomic_DNA"/>
</dbReference>
<evidence type="ECO:0000313" key="1">
    <source>
        <dbReference type="EMBL" id="KAH7904847.1"/>
    </source>
</evidence>
<protein>
    <submittedName>
        <fullName evidence="1">Uncharacterized protein</fullName>
    </submittedName>
</protein>
<organism evidence="1 2">
    <name type="scientific">Hygrophoropsis aurantiaca</name>
    <dbReference type="NCBI Taxonomy" id="72124"/>
    <lineage>
        <taxon>Eukaryota</taxon>
        <taxon>Fungi</taxon>
        <taxon>Dikarya</taxon>
        <taxon>Basidiomycota</taxon>
        <taxon>Agaricomycotina</taxon>
        <taxon>Agaricomycetes</taxon>
        <taxon>Agaricomycetidae</taxon>
        <taxon>Boletales</taxon>
        <taxon>Coniophorineae</taxon>
        <taxon>Hygrophoropsidaceae</taxon>
        <taxon>Hygrophoropsis</taxon>
    </lineage>
</organism>